<keyword evidence="5" id="KW-1185">Reference proteome</keyword>
<feature type="domain" description="Gfo/Idh/MocA-like oxidoreductase N-terminal" evidence="2">
    <location>
        <begin position="4"/>
        <end position="118"/>
    </location>
</feature>
<reference evidence="4 5" key="1">
    <citation type="submission" date="2022-04" db="EMBL/GenBank/DDBJ databases">
        <title>Halobacillus sp. isolated from saltern.</title>
        <authorList>
            <person name="Won M."/>
            <person name="Lee C.-M."/>
            <person name="Woen H.-Y."/>
            <person name="Kwon S.-W."/>
        </authorList>
    </citation>
    <scope>NUCLEOTIDE SEQUENCE [LARGE SCALE GENOMIC DNA]</scope>
    <source>
        <strain evidence="4 5">SSBR10-3</strain>
    </source>
</reference>
<accession>A0ABY4EHW8</accession>
<organism evidence="4 5">
    <name type="scientific">Halobacillus salinarum</name>
    <dbReference type="NCBI Taxonomy" id="2932257"/>
    <lineage>
        <taxon>Bacteria</taxon>
        <taxon>Bacillati</taxon>
        <taxon>Bacillota</taxon>
        <taxon>Bacilli</taxon>
        <taxon>Bacillales</taxon>
        <taxon>Bacillaceae</taxon>
        <taxon>Halobacillus</taxon>
    </lineage>
</organism>
<dbReference type="Proteomes" id="UP000831787">
    <property type="component" value="Chromosome"/>
</dbReference>
<evidence type="ECO:0000256" key="1">
    <source>
        <dbReference type="ARBA" id="ARBA00023002"/>
    </source>
</evidence>
<dbReference type="PANTHER" id="PTHR43818">
    <property type="entry name" value="BCDNA.GH03377"/>
    <property type="match status" value="1"/>
</dbReference>
<evidence type="ECO:0000259" key="2">
    <source>
        <dbReference type="Pfam" id="PF01408"/>
    </source>
</evidence>
<dbReference type="Gene3D" id="3.30.360.10">
    <property type="entry name" value="Dihydrodipicolinate Reductase, domain 2"/>
    <property type="match status" value="1"/>
</dbReference>
<dbReference type="InterPro" id="IPR055170">
    <property type="entry name" value="GFO_IDH_MocA-like_dom"/>
</dbReference>
<evidence type="ECO:0000313" key="4">
    <source>
        <dbReference type="EMBL" id="UOQ44032.1"/>
    </source>
</evidence>
<keyword evidence="1" id="KW-0560">Oxidoreductase</keyword>
<dbReference type="PANTHER" id="PTHR43818:SF11">
    <property type="entry name" value="BCDNA.GH03377"/>
    <property type="match status" value="1"/>
</dbReference>
<dbReference type="InterPro" id="IPR050463">
    <property type="entry name" value="Gfo/Idh/MocA_oxidrdct_glycsds"/>
</dbReference>
<proteinExistence type="predicted"/>
<dbReference type="Gene3D" id="3.40.50.720">
    <property type="entry name" value="NAD(P)-binding Rossmann-like Domain"/>
    <property type="match status" value="1"/>
</dbReference>
<dbReference type="RefSeq" id="WP_244709666.1">
    <property type="nucleotide sequence ID" value="NZ_CP095073.1"/>
</dbReference>
<protein>
    <submittedName>
        <fullName evidence="4">Gfo/Idh/MocA family oxidoreductase</fullName>
    </submittedName>
</protein>
<dbReference type="Pfam" id="PF01408">
    <property type="entry name" value="GFO_IDH_MocA"/>
    <property type="match status" value="1"/>
</dbReference>
<feature type="domain" description="GFO/IDH/MocA-like oxidoreductase" evidence="3">
    <location>
        <begin position="131"/>
        <end position="265"/>
    </location>
</feature>
<evidence type="ECO:0000259" key="3">
    <source>
        <dbReference type="Pfam" id="PF22725"/>
    </source>
</evidence>
<gene>
    <name evidence="4" type="ORF">MUN89_19535</name>
</gene>
<dbReference type="SUPFAM" id="SSF55347">
    <property type="entry name" value="Glyceraldehyde-3-phosphate dehydrogenase-like, C-terminal domain"/>
    <property type="match status" value="1"/>
</dbReference>
<sequence>MSGVKVGLVGCGNISSIYLENAVKFESFEISACADVDLARAKQVAAEYGITKAVSVEEVLHDPEIELVLNLTPPSVHAEIAIQALNSGKHVYNEKPLSVTRSDAKEILAVAEEQGLFVGNAPDTFLGGGLQTCRKIIDDGLIGDPVSATGFMMIPGHERWHPNPEFFYQPGAGPMFDMGPYYLTALIFLMGPIKRVTGSAKITFAERTITSEPKYGEKIKVATPTQVNGVLDFESGATASIITSFDTWHHQLPPIEIYGSKGSLVVPDPNHFSGPVFIRKAGDKQWSEHPLTHGFTVNSRGIGVAEFCHAVKNEKSPRANGNLAYHVLDVMQGIYDSSEEECHYKLTSYCNQPAPLPAAISEDNFDRLLTEEMLTK</sequence>
<dbReference type="SUPFAM" id="SSF51735">
    <property type="entry name" value="NAD(P)-binding Rossmann-fold domains"/>
    <property type="match status" value="1"/>
</dbReference>
<dbReference type="InterPro" id="IPR036291">
    <property type="entry name" value="NAD(P)-bd_dom_sf"/>
</dbReference>
<evidence type="ECO:0000313" key="5">
    <source>
        <dbReference type="Proteomes" id="UP000831787"/>
    </source>
</evidence>
<name>A0ABY4EHW8_9BACI</name>
<dbReference type="EMBL" id="CP095073">
    <property type="protein sequence ID" value="UOQ44032.1"/>
    <property type="molecule type" value="Genomic_DNA"/>
</dbReference>
<dbReference type="Pfam" id="PF22725">
    <property type="entry name" value="GFO_IDH_MocA_C3"/>
    <property type="match status" value="1"/>
</dbReference>
<dbReference type="InterPro" id="IPR000683">
    <property type="entry name" value="Gfo/Idh/MocA-like_OxRdtase_N"/>
</dbReference>